<protein>
    <submittedName>
        <fullName evidence="3">Uncharacterized protein</fullName>
    </submittedName>
</protein>
<feature type="compositionally biased region" description="Polar residues" evidence="2">
    <location>
        <begin position="34"/>
        <end position="45"/>
    </location>
</feature>
<keyword evidence="1" id="KW-0175">Coiled coil</keyword>
<sequence>MENSMQITDMVGRGSAIQEDNWLADDVEHEQRDSQQPIEVGSTVQHDGPIEEHTSNWHENEDQEWLHDAPEDEDGRDSHLLEAHEHWHEDNSQTLYSETHLALLVQEWDMINDLKADMARLQQGMSHMQRMLEACMDMQLELQRAVRQEVSAALNRSVGEHGQ</sequence>
<dbReference type="PANTHER" id="PTHR46519:SF2">
    <property type="entry name" value="RING_U-BOX SUPERFAMILY PROTEIN"/>
    <property type="match status" value="1"/>
</dbReference>
<feature type="region of interest" description="Disordered" evidence="2">
    <location>
        <begin position="1"/>
        <end position="76"/>
    </location>
</feature>
<evidence type="ECO:0000256" key="2">
    <source>
        <dbReference type="SAM" id="MobiDB-lite"/>
    </source>
</evidence>
<dbReference type="AlphaFoldDB" id="A0A426XF44"/>
<dbReference type="Proteomes" id="UP000287651">
    <property type="component" value="Unassembled WGS sequence"/>
</dbReference>
<evidence type="ECO:0000256" key="1">
    <source>
        <dbReference type="SAM" id="Coils"/>
    </source>
</evidence>
<dbReference type="EMBL" id="AMZH03021546">
    <property type="protein sequence ID" value="RRT38097.1"/>
    <property type="molecule type" value="Genomic_DNA"/>
</dbReference>
<proteinExistence type="predicted"/>
<evidence type="ECO:0000313" key="3">
    <source>
        <dbReference type="EMBL" id="RRT38097.1"/>
    </source>
</evidence>
<feature type="coiled-coil region" evidence="1">
    <location>
        <begin position="111"/>
        <end position="148"/>
    </location>
</feature>
<reference evidence="3 4" key="1">
    <citation type="journal article" date="2014" name="Agronomy (Basel)">
        <title>A Draft Genome Sequence for Ensete ventricosum, the Drought-Tolerant Tree Against Hunger.</title>
        <authorList>
            <person name="Harrison J."/>
            <person name="Moore K.A."/>
            <person name="Paszkiewicz K."/>
            <person name="Jones T."/>
            <person name="Grant M."/>
            <person name="Ambacheew D."/>
            <person name="Muzemil S."/>
            <person name="Studholme D.J."/>
        </authorList>
    </citation>
    <scope>NUCLEOTIDE SEQUENCE [LARGE SCALE GENOMIC DNA]</scope>
</reference>
<evidence type="ECO:0000313" key="4">
    <source>
        <dbReference type="Proteomes" id="UP000287651"/>
    </source>
</evidence>
<organism evidence="3 4">
    <name type="scientific">Ensete ventricosum</name>
    <name type="common">Abyssinian banana</name>
    <name type="synonym">Musa ensete</name>
    <dbReference type="NCBI Taxonomy" id="4639"/>
    <lineage>
        <taxon>Eukaryota</taxon>
        <taxon>Viridiplantae</taxon>
        <taxon>Streptophyta</taxon>
        <taxon>Embryophyta</taxon>
        <taxon>Tracheophyta</taxon>
        <taxon>Spermatophyta</taxon>
        <taxon>Magnoliopsida</taxon>
        <taxon>Liliopsida</taxon>
        <taxon>Zingiberales</taxon>
        <taxon>Musaceae</taxon>
        <taxon>Ensete</taxon>
    </lineage>
</organism>
<feature type="compositionally biased region" description="Basic and acidic residues" evidence="2">
    <location>
        <begin position="48"/>
        <end position="69"/>
    </location>
</feature>
<name>A0A426XF44_ENSVE</name>
<accession>A0A426XF44</accession>
<comment type="caution">
    <text evidence="3">The sequence shown here is derived from an EMBL/GenBank/DDBJ whole genome shotgun (WGS) entry which is preliminary data.</text>
</comment>
<gene>
    <name evidence="3" type="ORF">B296_00059217</name>
</gene>
<dbReference type="PANTHER" id="PTHR46519">
    <property type="entry name" value="RING/U-BOX SUPERFAMILY PROTEIN"/>
    <property type="match status" value="1"/>
</dbReference>